<feature type="transmembrane region" description="Helical" evidence="1">
    <location>
        <begin position="71"/>
        <end position="88"/>
    </location>
</feature>
<evidence type="ECO:0000313" key="3">
    <source>
        <dbReference type="Proteomes" id="UP000033607"/>
    </source>
</evidence>
<dbReference type="Proteomes" id="UP000033607">
    <property type="component" value="Unassembled WGS sequence"/>
</dbReference>
<accession>A0A0F5Y8V1</accession>
<keyword evidence="1" id="KW-0472">Membrane</keyword>
<sequence length="140" mass="16254">MTPTLFGRWQTRILLLATVGLFVTLPFWIANIAPSWIYLAFLGYVALFGLLWDSFYIYLQKFRWDRDWPGLFQLLAGIWEGLFIGGLAKSVGLPGISPEIFNVGLFICHYTVVWLATYLASVTLTRILFPHWRFRGGRWF</sequence>
<reference evidence="2 3" key="1">
    <citation type="submission" date="2015-06" db="EMBL/GenBank/DDBJ databases">
        <title>Draft genome assembly of filamentous brackish cyanobacterium Limnoraphis robusta strain CS-951.</title>
        <authorList>
            <person name="Willis A."/>
            <person name="Parks M."/>
            <person name="Burford M.A."/>
        </authorList>
    </citation>
    <scope>NUCLEOTIDE SEQUENCE [LARGE SCALE GENOMIC DNA]</scope>
    <source>
        <strain evidence="2 3">CS-951</strain>
    </source>
</reference>
<dbReference type="PATRIC" id="fig|1637645.4.peg.2468"/>
<feature type="transmembrane region" description="Helical" evidence="1">
    <location>
        <begin position="36"/>
        <end position="59"/>
    </location>
</feature>
<dbReference type="RefSeq" id="WP_046281539.1">
    <property type="nucleotide sequence ID" value="NZ_LATL02000122.1"/>
</dbReference>
<gene>
    <name evidence="2" type="ORF">WN50_26115</name>
</gene>
<evidence type="ECO:0000256" key="1">
    <source>
        <dbReference type="SAM" id="Phobius"/>
    </source>
</evidence>
<organism evidence="2 3">
    <name type="scientific">Limnoraphis robusta CS-951</name>
    <dbReference type="NCBI Taxonomy" id="1637645"/>
    <lineage>
        <taxon>Bacteria</taxon>
        <taxon>Bacillati</taxon>
        <taxon>Cyanobacteriota</taxon>
        <taxon>Cyanophyceae</taxon>
        <taxon>Oscillatoriophycideae</taxon>
        <taxon>Oscillatoriales</taxon>
        <taxon>Sirenicapillariaceae</taxon>
        <taxon>Limnoraphis</taxon>
    </lineage>
</organism>
<feature type="transmembrane region" description="Helical" evidence="1">
    <location>
        <begin position="100"/>
        <end position="129"/>
    </location>
</feature>
<dbReference type="OrthoDB" id="4546196at2"/>
<dbReference type="AlphaFoldDB" id="A0A0F5Y8V1"/>
<dbReference type="EMBL" id="LATL02000122">
    <property type="protein sequence ID" value="KKD35304.1"/>
    <property type="molecule type" value="Genomic_DNA"/>
</dbReference>
<protein>
    <submittedName>
        <fullName evidence="2">Uncharacterized protein</fullName>
    </submittedName>
</protein>
<name>A0A0F5Y8V1_9CYAN</name>
<proteinExistence type="predicted"/>
<feature type="transmembrane region" description="Helical" evidence="1">
    <location>
        <begin position="12"/>
        <end position="30"/>
    </location>
</feature>
<comment type="caution">
    <text evidence="2">The sequence shown here is derived from an EMBL/GenBank/DDBJ whole genome shotgun (WGS) entry which is preliminary data.</text>
</comment>
<keyword evidence="1" id="KW-1133">Transmembrane helix</keyword>
<evidence type="ECO:0000313" key="2">
    <source>
        <dbReference type="EMBL" id="KKD35304.1"/>
    </source>
</evidence>
<keyword evidence="1" id="KW-0812">Transmembrane</keyword>